<evidence type="ECO:0000256" key="1">
    <source>
        <dbReference type="SAM" id="MobiDB-lite"/>
    </source>
</evidence>
<feature type="compositionally biased region" description="Basic residues" evidence="1">
    <location>
        <begin position="566"/>
        <end position="578"/>
    </location>
</feature>
<reference evidence="2 3" key="1">
    <citation type="journal article" date="2024" name="Nat. Commun.">
        <title>Phylogenomics reveals the evolutionary origins of lichenization in chlorophyte algae.</title>
        <authorList>
            <person name="Puginier C."/>
            <person name="Libourel C."/>
            <person name="Otte J."/>
            <person name="Skaloud P."/>
            <person name="Haon M."/>
            <person name="Grisel S."/>
            <person name="Petersen M."/>
            <person name="Berrin J.G."/>
            <person name="Delaux P.M."/>
            <person name="Dal Grande F."/>
            <person name="Keller J."/>
        </authorList>
    </citation>
    <scope>NUCLEOTIDE SEQUENCE [LARGE SCALE GENOMIC DNA]</scope>
    <source>
        <strain evidence="2 3">SAG 216-7</strain>
    </source>
</reference>
<dbReference type="EMBL" id="JALJOT010000012">
    <property type="protein sequence ID" value="KAK9904747.1"/>
    <property type="molecule type" value="Genomic_DNA"/>
</dbReference>
<organism evidence="2 3">
    <name type="scientific">Coccomyxa subellipsoidea</name>
    <dbReference type="NCBI Taxonomy" id="248742"/>
    <lineage>
        <taxon>Eukaryota</taxon>
        <taxon>Viridiplantae</taxon>
        <taxon>Chlorophyta</taxon>
        <taxon>core chlorophytes</taxon>
        <taxon>Trebouxiophyceae</taxon>
        <taxon>Trebouxiophyceae incertae sedis</taxon>
        <taxon>Coccomyxaceae</taxon>
        <taxon>Coccomyxa</taxon>
    </lineage>
</organism>
<sequence length="714" mass="76396">MSLSEVFAAHEARGWGFHNQTSSKSGSSKLRVVPPGHLPAQISDELAQRAHAYGVQTAENACRLWGVTGCRPDHASAAAAVQLPLWQLMGTLSAARLAVSALESFGWTAAALEALNLLVVDLEKGFKSKGPWRHGFGGREAERLLQSLQALLEGAQGQLRLSAKTGNPALTAESAVLVIARLDEAYYALLEHHLSCGHETPAVPPPHRYLPVIVAANPGNAAACKRLVRERAASVGKHLLRKVWGVRKVAGQLALPDQAIKDNPLLAVMWARFQEGCRLLYAAGLSANGEMDAAAAAEDDRISIRAVGPARPGSRKRPRPAQSEEHDSSSADDSSSSSDASEEAQSGDESLVVSSADDDDISGELAPAWQNGAAGPGEAPWPAHRALREWRQSGRECHLYAYAPYTREAMDALAERAPLVEVGAGLGYWAAALRARRVPVLALDSHPPGGVASNSYHGRIPAFTKVAQGGSKAAAAASERHTLFLCYPPPASSMAADCLRSFRGQCVCVVGEWLGDTGDESFAAALLADWTLIRRVPLPNWTDTAHELTIWQRLPAKSSGGSWAKKERKKARHARNLKIGHSDSKTANPEGASPAIGKTPVDCASVHAGHAKRSRDPQTAAQVQLGAGRQSPKQTWCTSSTSSVISRADYVMFISQVEEVTRENFVLPTLEPELDSIHRHLIFGRGIRLLRNLPLGLDVTLQCAPRAIPACKLC</sequence>
<dbReference type="PANTHER" id="PTHR39290">
    <property type="entry name" value="C3H1-TYPE DOMAIN-CONTAINING PROTEIN-RELATED"/>
    <property type="match status" value="1"/>
</dbReference>
<proteinExistence type="predicted"/>
<dbReference type="PANTHER" id="PTHR39290:SF6">
    <property type="entry name" value="S-ADENOSYL-L-METHIONINE-DEPENDENT METHYLTRANSFERASES SUPERFAMILY PROTEIN"/>
    <property type="match status" value="1"/>
</dbReference>
<feature type="region of interest" description="Disordered" evidence="1">
    <location>
        <begin position="304"/>
        <end position="380"/>
    </location>
</feature>
<evidence type="ECO:0000313" key="3">
    <source>
        <dbReference type="Proteomes" id="UP001491310"/>
    </source>
</evidence>
<keyword evidence="3" id="KW-1185">Reference proteome</keyword>
<accession>A0ABR2YG17</accession>
<feature type="region of interest" description="Disordered" evidence="1">
    <location>
        <begin position="558"/>
        <end position="600"/>
    </location>
</feature>
<name>A0ABR2YG17_9CHLO</name>
<protein>
    <submittedName>
        <fullName evidence="2">Uncharacterized protein</fullName>
    </submittedName>
</protein>
<evidence type="ECO:0000313" key="2">
    <source>
        <dbReference type="EMBL" id="KAK9904747.1"/>
    </source>
</evidence>
<dbReference type="Proteomes" id="UP001491310">
    <property type="component" value="Unassembled WGS sequence"/>
</dbReference>
<gene>
    <name evidence="2" type="ORF">WJX75_001738</name>
</gene>
<comment type="caution">
    <text evidence="2">The sequence shown here is derived from an EMBL/GenBank/DDBJ whole genome shotgun (WGS) entry which is preliminary data.</text>
</comment>